<dbReference type="GeneID" id="106460477"/>
<dbReference type="InterPro" id="IPR018114">
    <property type="entry name" value="TRYPSIN_HIS"/>
</dbReference>
<dbReference type="InterPro" id="IPR001314">
    <property type="entry name" value="Peptidase_S1A"/>
</dbReference>
<dbReference type="Pfam" id="PF00089">
    <property type="entry name" value="Trypsin"/>
    <property type="match status" value="1"/>
</dbReference>
<dbReference type="PROSITE" id="PS00135">
    <property type="entry name" value="TRYPSIN_SER"/>
    <property type="match status" value="1"/>
</dbReference>
<evidence type="ECO:0000256" key="4">
    <source>
        <dbReference type="SAM" id="MobiDB-lite"/>
    </source>
</evidence>
<dbReference type="PANTHER" id="PTHR24258:SF116">
    <property type="entry name" value="FI16631P1-RELATED"/>
    <property type="match status" value="1"/>
</dbReference>
<evidence type="ECO:0000256" key="3">
    <source>
        <dbReference type="RuleBase" id="RU363034"/>
    </source>
</evidence>
<keyword evidence="3" id="KW-0645">Protease</keyword>
<feature type="domain" description="Peptidase S1" evidence="5">
    <location>
        <begin position="192"/>
        <end position="437"/>
    </location>
</feature>
<dbReference type="Gene3D" id="2.40.10.10">
    <property type="entry name" value="Trypsin-like serine proteases"/>
    <property type="match status" value="1"/>
</dbReference>
<dbReference type="Proteomes" id="UP000694941">
    <property type="component" value="Unplaced"/>
</dbReference>
<sequence>MAIPILELLIREREGNHLAVPTAYLDKNNLLVTSTQRPHILSILFGTIPASSTTTALTTTTKKPATPSTTQKTIVTPTTQKPVTGPGDTEILTTTTTPSTTTTIIKQPTTTIATEKPTTITTSEKTTISERPTTVSTQSSTKQPSTSLSTKVPNIIPSPRPPGETAANHKPVRQLGLAGNQACGLGGRGARIVGGFEANPGQWPWMSAIFLRKRRGTEYWCGGALINDQFILTAAHCLSHPSGYRYHSSQLTVRLGDHHLFKTDDFAQPREYFVDKTIQHPQFRRNGFFNDIGLVKLRERVVYTTFIRPVCLPVEDNLRSNPLVGHIGTVLGWGTTSYGGKSTDALQQTSMPIWANEDCNRRYFQPITEGFMCAGFIEGGKDACQGDSGGPLLVRNADSRWTVVGLVSFGSKCAEPGFPGVYTRVAKYVDWITENTID</sequence>
<accession>A0ABM1SH19</accession>
<evidence type="ECO:0000256" key="1">
    <source>
        <dbReference type="ARBA" id="ARBA00022820"/>
    </source>
</evidence>
<keyword evidence="3" id="KW-0720">Serine protease</keyword>
<evidence type="ECO:0000313" key="6">
    <source>
        <dbReference type="Proteomes" id="UP000694941"/>
    </source>
</evidence>
<gene>
    <name evidence="7" type="primary">LOC106460477</name>
</gene>
<proteinExistence type="predicted"/>
<keyword evidence="2" id="KW-1015">Disulfide bond</keyword>
<dbReference type="RefSeq" id="XP_022242924.1">
    <property type="nucleotide sequence ID" value="XM_022387216.1"/>
</dbReference>
<dbReference type="PROSITE" id="PS00134">
    <property type="entry name" value="TRYPSIN_HIS"/>
    <property type="match status" value="1"/>
</dbReference>
<dbReference type="PRINTS" id="PR00722">
    <property type="entry name" value="CHYMOTRYPSIN"/>
</dbReference>
<keyword evidence="3" id="KW-0378">Hydrolase</keyword>
<dbReference type="InterPro" id="IPR033116">
    <property type="entry name" value="TRYPSIN_SER"/>
</dbReference>
<name>A0ABM1SH19_LIMPO</name>
<evidence type="ECO:0000259" key="5">
    <source>
        <dbReference type="PROSITE" id="PS50240"/>
    </source>
</evidence>
<dbReference type="CDD" id="cd00190">
    <property type="entry name" value="Tryp_SPc"/>
    <property type="match status" value="1"/>
</dbReference>
<feature type="compositionally biased region" description="Low complexity" evidence="4">
    <location>
        <begin position="122"/>
        <end position="151"/>
    </location>
</feature>
<protein>
    <submittedName>
        <fullName evidence="7">Venom protease-like</fullName>
    </submittedName>
</protein>
<reference evidence="7" key="1">
    <citation type="submission" date="2025-08" db="UniProtKB">
        <authorList>
            <consortium name="RefSeq"/>
        </authorList>
    </citation>
    <scope>IDENTIFICATION</scope>
    <source>
        <tissue evidence="7">Muscle</tissue>
    </source>
</reference>
<dbReference type="PANTHER" id="PTHR24258">
    <property type="entry name" value="SERINE PROTEASE-RELATED"/>
    <property type="match status" value="1"/>
</dbReference>
<dbReference type="SMART" id="SM00020">
    <property type="entry name" value="Tryp_SPc"/>
    <property type="match status" value="1"/>
</dbReference>
<evidence type="ECO:0000313" key="7">
    <source>
        <dbReference type="RefSeq" id="XP_022242924.1"/>
    </source>
</evidence>
<dbReference type="SUPFAM" id="SSF50494">
    <property type="entry name" value="Trypsin-like serine proteases"/>
    <property type="match status" value="1"/>
</dbReference>
<dbReference type="PROSITE" id="PS50240">
    <property type="entry name" value="TRYPSIN_DOM"/>
    <property type="match status" value="1"/>
</dbReference>
<evidence type="ECO:0000256" key="2">
    <source>
        <dbReference type="ARBA" id="ARBA00023157"/>
    </source>
</evidence>
<dbReference type="InterPro" id="IPR001254">
    <property type="entry name" value="Trypsin_dom"/>
</dbReference>
<keyword evidence="6" id="KW-1185">Reference proteome</keyword>
<keyword evidence="1" id="KW-0353">Hemolymph clotting</keyword>
<feature type="region of interest" description="Disordered" evidence="4">
    <location>
        <begin position="122"/>
        <end position="168"/>
    </location>
</feature>
<dbReference type="InterPro" id="IPR043504">
    <property type="entry name" value="Peptidase_S1_PA_chymotrypsin"/>
</dbReference>
<dbReference type="InterPro" id="IPR009003">
    <property type="entry name" value="Peptidase_S1_PA"/>
</dbReference>
<organism evidence="6 7">
    <name type="scientific">Limulus polyphemus</name>
    <name type="common">Atlantic horseshoe crab</name>
    <dbReference type="NCBI Taxonomy" id="6850"/>
    <lineage>
        <taxon>Eukaryota</taxon>
        <taxon>Metazoa</taxon>
        <taxon>Ecdysozoa</taxon>
        <taxon>Arthropoda</taxon>
        <taxon>Chelicerata</taxon>
        <taxon>Merostomata</taxon>
        <taxon>Xiphosura</taxon>
        <taxon>Limulidae</taxon>
        <taxon>Limulus</taxon>
    </lineage>
</organism>